<dbReference type="Gene3D" id="1.10.1740.10">
    <property type="match status" value="1"/>
</dbReference>
<dbReference type="InterPro" id="IPR013324">
    <property type="entry name" value="RNA_pol_sigma_r3/r4-like"/>
</dbReference>
<dbReference type="GO" id="GO:0003677">
    <property type="term" value="F:DNA binding"/>
    <property type="evidence" value="ECO:0007669"/>
    <property type="project" value="UniProtKB-KW"/>
</dbReference>
<protein>
    <submittedName>
        <fullName evidence="8">Sigma-70 family RNA polymerase sigma factor</fullName>
    </submittedName>
</protein>
<evidence type="ECO:0000256" key="1">
    <source>
        <dbReference type="ARBA" id="ARBA00010641"/>
    </source>
</evidence>
<dbReference type="GO" id="GO:0006352">
    <property type="term" value="P:DNA-templated transcription initiation"/>
    <property type="evidence" value="ECO:0007669"/>
    <property type="project" value="InterPro"/>
</dbReference>
<organism evidence="8 9">
    <name type="scientific">Mesorhizobium loti R88b</name>
    <dbReference type="NCBI Taxonomy" id="935548"/>
    <lineage>
        <taxon>Bacteria</taxon>
        <taxon>Pseudomonadati</taxon>
        <taxon>Pseudomonadota</taxon>
        <taxon>Alphaproteobacteria</taxon>
        <taxon>Hyphomicrobiales</taxon>
        <taxon>Phyllobacteriaceae</taxon>
        <taxon>Mesorhizobium</taxon>
    </lineage>
</organism>
<keyword evidence="4" id="KW-0238">DNA-binding</keyword>
<gene>
    <name evidence="8" type="ORF">EB235_13710</name>
</gene>
<dbReference type="SUPFAM" id="SSF88659">
    <property type="entry name" value="Sigma3 and sigma4 domains of RNA polymerase sigma factors"/>
    <property type="match status" value="1"/>
</dbReference>
<dbReference type="AlphaFoldDB" id="A0A6M7WW44"/>
<dbReference type="CDD" id="cd06171">
    <property type="entry name" value="Sigma70_r4"/>
    <property type="match status" value="1"/>
</dbReference>
<dbReference type="InterPro" id="IPR013325">
    <property type="entry name" value="RNA_pol_sigma_r2"/>
</dbReference>
<evidence type="ECO:0000256" key="5">
    <source>
        <dbReference type="ARBA" id="ARBA00023163"/>
    </source>
</evidence>
<evidence type="ECO:0000259" key="6">
    <source>
        <dbReference type="Pfam" id="PF04542"/>
    </source>
</evidence>
<dbReference type="Proteomes" id="UP000503017">
    <property type="component" value="Chromosome"/>
</dbReference>
<dbReference type="NCBIfam" id="TIGR02937">
    <property type="entry name" value="sigma70-ECF"/>
    <property type="match status" value="1"/>
</dbReference>
<dbReference type="Pfam" id="PF04545">
    <property type="entry name" value="Sigma70_r4"/>
    <property type="match status" value="1"/>
</dbReference>
<evidence type="ECO:0000256" key="2">
    <source>
        <dbReference type="ARBA" id="ARBA00023015"/>
    </source>
</evidence>
<dbReference type="InterPro" id="IPR007627">
    <property type="entry name" value="RNA_pol_sigma70_r2"/>
</dbReference>
<dbReference type="EMBL" id="CP033367">
    <property type="protein sequence ID" value="QKD06292.1"/>
    <property type="molecule type" value="Genomic_DNA"/>
</dbReference>
<evidence type="ECO:0000256" key="3">
    <source>
        <dbReference type="ARBA" id="ARBA00023082"/>
    </source>
</evidence>
<dbReference type="Pfam" id="PF04542">
    <property type="entry name" value="Sigma70_r2"/>
    <property type="match status" value="1"/>
</dbReference>
<dbReference type="InterPro" id="IPR039425">
    <property type="entry name" value="RNA_pol_sigma-70-like"/>
</dbReference>
<dbReference type="GO" id="GO:0016987">
    <property type="term" value="F:sigma factor activity"/>
    <property type="evidence" value="ECO:0007669"/>
    <property type="project" value="UniProtKB-KW"/>
</dbReference>
<evidence type="ECO:0000313" key="8">
    <source>
        <dbReference type="EMBL" id="QKD06292.1"/>
    </source>
</evidence>
<evidence type="ECO:0000313" key="9">
    <source>
        <dbReference type="Proteomes" id="UP000503017"/>
    </source>
</evidence>
<dbReference type="PANTHER" id="PTHR43133:SF62">
    <property type="entry name" value="RNA POLYMERASE SIGMA FACTOR SIGZ"/>
    <property type="match status" value="1"/>
</dbReference>
<dbReference type="InterPro" id="IPR007630">
    <property type="entry name" value="RNA_pol_sigma70_r4"/>
</dbReference>
<dbReference type="InterPro" id="IPR036388">
    <property type="entry name" value="WH-like_DNA-bd_sf"/>
</dbReference>
<feature type="domain" description="RNA polymerase sigma-70 region 2" evidence="6">
    <location>
        <begin position="16"/>
        <end position="84"/>
    </location>
</feature>
<reference evidence="8 9" key="1">
    <citation type="submission" date="2018-10" db="EMBL/GenBank/DDBJ databases">
        <authorList>
            <person name="Perry B.J."/>
            <person name="Sullivan J.T."/>
            <person name="Murphy R.J.T."/>
            <person name="Ramsay J.P."/>
            <person name="Ronson C.W."/>
        </authorList>
    </citation>
    <scope>NUCLEOTIDE SEQUENCE [LARGE SCALE GENOMIC DNA]</scope>
    <source>
        <strain evidence="8 9">R88b</strain>
    </source>
</reference>
<proteinExistence type="inferred from homology"/>
<keyword evidence="2" id="KW-0805">Transcription regulation</keyword>
<dbReference type="InterPro" id="IPR014284">
    <property type="entry name" value="RNA_pol_sigma-70_dom"/>
</dbReference>
<dbReference type="Gene3D" id="1.10.10.10">
    <property type="entry name" value="Winged helix-like DNA-binding domain superfamily/Winged helix DNA-binding domain"/>
    <property type="match status" value="1"/>
</dbReference>
<accession>A0A6M7WW44</accession>
<keyword evidence="5" id="KW-0804">Transcription</keyword>
<evidence type="ECO:0000256" key="4">
    <source>
        <dbReference type="ARBA" id="ARBA00023125"/>
    </source>
</evidence>
<sequence>MRRVAASQDRDAFAELFEHYAPRIKAMMMRRGASRDRAEDLAQETLIRLWRKAAQYDHERATASAWVYAIARNISVDESRREGRAAAWAEEDGMLEEQDNDEPESQLLVAEREAYVRSSIVALPDEQLRVIRLSFFDGLAHAEIANLLGIPLGTVKSRIRLALQRLRDRVGELK</sequence>
<feature type="domain" description="RNA polymerase sigma-70 region 4" evidence="7">
    <location>
        <begin position="122"/>
        <end position="167"/>
    </location>
</feature>
<evidence type="ECO:0000259" key="7">
    <source>
        <dbReference type="Pfam" id="PF04545"/>
    </source>
</evidence>
<keyword evidence="3" id="KW-0731">Sigma factor</keyword>
<dbReference type="PANTHER" id="PTHR43133">
    <property type="entry name" value="RNA POLYMERASE ECF-TYPE SIGMA FACTO"/>
    <property type="match status" value="1"/>
</dbReference>
<name>A0A6M7WW44_RHILI</name>
<comment type="similarity">
    <text evidence="1">Belongs to the sigma-70 factor family. ECF subfamily.</text>
</comment>
<dbReference type="SUPFAM" id="SSF88946">
    <property type="entry name" value="Sigma2 domain of RNA polymerase sigma factors"/>
    <property type="match status" value="1"/>
</dbReference>